<gene>
    <name evidence="2" type="ORF">GUITHDRAFT_138033</name>
</gene>
<dbReference type="EMBL" id="JH992993">
    <property type="protein sequence ID" value="EKX46650.1"/>
    <property type="molecule type" value="Genomic_DNA"/>
</dbReference>
<sequence length="365" mass="39639">MVAVLVIAGGEAKGGAGAGAGAGAGGSGSQGGGWTSHRRRFALPLAMTEPMLLNQGENSKSKKLAASMNDERIVLRNAHSQEQISIEDKSHPPKGPGRAVLPDRAIVALFPVGTQLANGLRHLSTCSILAEKSGRELLVDPSKSICAAFFARFLPSCFRQESAYDFLSQDVRTNWHPIVEVELHLDMFFSSEDTQGSCNISKLESNRTAISSIYAVIAQLPLQTVEESLTVPVQIKPLGMRDSEYIRAKIEFYGSLSPLCYAADPDLPMGYIENMRATLEADDENKKKAGLNTQLKDFLKILGHTVQRYKKDNKALFEMLLLGSCDLIIGSTSSTFSYEAAFINGGTDIMLCHEGVWQTWHIGSV</sequence>
<organism evidence="2">
    <name type="scientific">Guillardia theta (strain CCMP2712)</name>
    <name type="common">Cryptophyte</name>
    <dbReference type="NCBI Taxonomy" id="905079"/>
    <lineage>
        <taxon>Eukaryota</taxon>
        <taxon>Cryptophyceae</taxon>
        <taxon>Pyrenomonadales</taxon>
        <taxon>Geminigeraceae</taxon>
        <taxon>Guillardia</taxon>
    </lineage>
</organism>
<dbReference type="GeneID" id="17303341"/>
<dbReference type="AlphaFoldDB" id="L1JEW8"/>
<evidence type="ECO:0000313" key="4">
    <source>
        <dbReference type="Proteomes" id="UP000011087"/>
    </source>
</evidence>
<reference evidence="4" key="2">
    <citation type="submission" date="2012-11" db="EMBL/GenBank/DDBJ databases">
        <authorList>
            <person name="Kuo A."/>
            <person name="Curtis B.A."/>
            <person name="Tanifuji G."/>
            <person name="Burki F."/>
            <person name="Gruber A."/>
            <person name="Irimia M."/>
            <person name="Maruyama S."/>
            <person name="Arias M.C."/>
            <person name="Ball S.G."/>
            <person name="Gile G.H."/>
            <person name="Hirakawa Y."/>
            <person name="Hopkins J.F."/>
            <person name="Rensing S.A."/>
            <person name="Schmutz J."/>
            <person name="Symeonidi A."/>
            <person name="Elias M."/>
            <person name="Eveleigh R.J."/>
            <person name="Herman E.K."/>
            <person name="Klute M.J."/>
            <person name="Nakayama T."/>
            <person name="Obornik M."/>
            <person name="Reyes-Prieto A."/>
            <person name="Armbrust E.V."/>
            <person name="Aves S.J."/>
            <person name="Beiko R.G."/>
            <person name="Coutinho P."/>
            <person name="Dacks J.B."/>
            <person name="Durnford D.G."/>
            <person name="Fast N.M."/>
            <person name="Green B.R."/>
            <person name="Grisdale C."/>
            <person name="Hempe F."/>
            <person name="Henrissat B."/>
            <person name="Hoppner M.P."/>
            <person name="Ishida K.-I."/>
            <person name="Kim E."/>
            <person name="Koreny L."/>
            <person name="Kroth P.G."/>
            <person name="Liu Y."/>
            <person name="Malik S.-B."/>
            <person name="Maier U.G."/>
            <person name="McRose D."/>
            <person name="Mock T."/>
            <person name="Neilson J.A."/>
            <person name="Onodera N.T."/>
            <person name="Poole A.M."/>
            <person name="Pritham E.J."/>
            <person name="Richards T.A."/>
            <person name="Rocap G."/>
            <person name="Roy S.W."/>
            <person name="Sarai C."/>
            <person name="Schaack S."/>
            <person name="Shirato S."/>
            <person name="Slamovits C.H."/>
            <person name="Spencer D.F."/>
            <person name="Suzuki S."/>
            <person name="Worden A.Z."/>
            <person name="Zauner S."/>
            <person name="Barry K."/>
            <person name="Bell C."/>
            <person name="Bharti A.K."/>
            <person name="Crow J.A."/>
            <person name="Grimwood J."/>
            <person name="Kramer R."/>
            <person name="Lindquist E."/>
            <person name="Lucas S."/>
            <person name="Salamov A."/>
            <person name="McFadden G.I."/>
            <person name="Lane C.E."/>
            <person name="Keeling P.J."/>
            <person name="Gray M.W."/>
            <person name="Grigoriev I.V."/>
            <person name="Archibald J.M."/>
        </authorList>
    </citation>
    <scope>NUCLEOTIDE SEQUENCE</scope>
    <source>
        <strain evidence="4">CCMP2712</strain>
    </source>
</reference>
<evidence type="ECO:0000313" key="2">
    <source>
        <dbReference type="EMBL" id="EKX46650.1"/>
    </source>
</evidence>
<evidence type="ECO:0000256" key="1">
    <source>
        <dbReference type="SAM" id="MobiDB-lite"/>
    </source>
</evidence>
<name>L1JEW8_GUITC</name>
<dbReference type="PaxDb" id="55529-EKX46650"/>
<reference evidence="2 4" key="1">
    <citation type="journal article" date="2012" name="Nature">
        <title>Algal genomes reveal evolutionary mosaicism and the fate of nucleomorphs.</title>
        <authorList>
            <consortium name="DOE Joint Genome Institute"/>
            <person name="Curtis B.A."/>
            <person name="Tanifuji G."/>
            <person name="Burki F."/>
            <person name="Gruber A."/>
            <person name="Irimia M."/>
            <person name="Maruyama S."/>
            <person name="Arias M.C."/>
            <person name="Ball S.G."/>
            <person name="Gile G.H."/>
            <person name="Hirakawa Y."/>
            <person name="Hopkins J.F."/>
            <person name="Kuo A."/>
            <person name="Rensing S.A."/>
            <person name="Schmutz J."/>
            <person name="Symeonidi A."/>
            <person name="Elias M."/>
            <person name="Eveleigh R.J."/>
            <person name="Herman E.K."/>
            <person name="Klute M.J."/>
            <person name="Nakayama T."/>
            <person name="Obornik M."/>
            <person name="Reyes-Prieto A."/>
            <person name="Armbrust E.V."/>
            <person name="Aves S.J."/>
            <person name="Beiko R.G."/>
            <person name="Coutinho P."/>
            <person name="Dacks J.B."/>
            <person name="Durnford D.G."/>
            <person name="Fast N.M."/>
            <person name="Green B.R."/>
            <person name="Grisdale C.J."/>
            <person name="Hempel F."/>
            <person name="Henrissat B."/>
            <person name="Hoppner M.P."/>
            <person name="Ishida K."/>
            <person name="Kim E."/>
            <person name="Koreny L."/>
            <person name="Kroth P.G."/>
            <person name="Liu Y."/>
            <person name="Malik S.B."/>
            <person name="Maier U.G."/>
            <person name="McRose D."/>
            <person name="Mock T."/>
            <person name="Neilson J.A."/>
            <person name="Onodera N.T."/>
            <person name="Poole A.M."/>
            <person name="Pritham E.J."/>
            <person name="Richards T.A."/>
            <person name="Rocap G."/>
            <person name="Roy S.W."/>
            <person name="Sarai C."/>
            <person name="Schaack S."/>
            <person name="Shirato S."/>
            <person name="Slamovits C.H."/>
            <person name="Spencer D.F."/>
            <person name="Suzuki S."/>
            <person name="Worden A.Z."/>
            <person name="Zauner S."/>
            <person name="Barry K."/>
            <person name="Bell C."/>
            <person name="Bharti A.K."/>
            <person name="Crow J.A."/>
            <person name="Grimwood J."/>
            <person name="Kramer R."/>
            <person name="Lindquist E."/>
            <person name="Lucas S."/>
            <person name="Salamov A."/>
            <person name="McFadden G.I."/>
            <person name="Lane C.E."/>
            <person name="Keeling P.J."/>
            <person name="Gray M.W."/>
            <person name="Grigoriev I.V."/>
            <person name="Archibald J.M."/>
        </authorList>
    </citation>
    <scope>NUCLEOTIDE SEQUENCE</scope>
    <source>
        <strain evidence="2 4">CCMP2712</strain>
    </source>
</reference>
<proteinExistence type="predicted"/>
<dbReference type="RefSeq" id="XP_005833630.1">
    <property type="nucleotide sequence ID" value="XM_005833573.1"/>
</dbReference>
<dbReference type="Proteomes" id="UP000011087">
    <property type="component" value="Unassembled WGS sequence"/>
</dbReference>
<reference evidence="3" key="3">
    <citation type="submission" date="2016-03" db="UniProtKB">
        <authorList>
            <consortium name="EnsemblProtists"/>
        </authorList>
    </citation>
    <scope>IDENTIFICATION</scope>
</reference>
<evidence type="ECO:0000313" key="3">
    <source>
        <dbReference type="EnsemblProtists" id="EKX46650"/>
    </source>
</evidence>
<dbReference type="HOGENOM" id="CLU_759616_0_0_1"/>
<dbReference type="KEGG" id="gtt:GUITHDRAFT_138033"/>
<protein>
    <submittedName>
        <fullName evidence="2 3">Uncharacterized protein</fullName>
    </submittedName>
</protein>
<keyword evidence="4" id="KW-1185">Reference proteome</keyword>
<feature type="region of interest" description="Disordered" evidence="1">
    <location>
        <begin position="14"/>
        <end position="36"/>
    </location>
</feature>
<dbReference type="EnsemblProtists" id="EKX46650">
    <property type="protein sequence ID" value="EKX46650"/>
    <property type="gene ID" value="GUITHDRAFT_138033"/>
</dbReference>
<feature type="compositionally biased region" description="Gly residues" evidence="1">
    <location>
        <begin position="14"/>
        <end position="34"/>
    </location>
</feature>
<accession>L1JEW8</accession>